<keyword evidence="3" id="KW-0119">Carbohydrate metabolism</keyword>
<accession>A0A5N6MGQ1</accession>
<dbReference type="InterPro" id="IPR026891">
    <property type="entry name" value="Fn3-like"/>
</dbReference>
<dbReference type="Pfam" id="PF00933">
    <property type="entry name" value="Glyco_hydro_3"/>
    <property type="match status" value="1"/>
</dbReference>
<comment type="caution">
    <text evidence="7">The sequence shown here is derived from an EMBL/GenBank/DDBJ whole genome shotgun (WGS) entry which is preliminary data.</text>
</comment>
<dbReference type="EMBL" id="VTFX01000004">
    <property type="protein sequence ID" value="KAD3632909.1"/>
    <property type="molecule type" value="Genomic_DNA"/>
</dbReference>
<dbReference type="PROSITE" id="PS00775">
    <property type="entry name" value="GLYCOSYL_HYDROL_F3"/>
    <property type="match status" value="1"/>
</dbReference>
<evidence type="ECO:0000256" key="5">
    <source>
        <dbReference type="SAM" id="MobiDB-lite"/>
    </source>
</evidence>
<keyword evidence="8" id="KW-1185">Reference proteome</keyword>
<dbReference type="Gene3D" id="3.20.20.300">
    <property type="entry name" value="Glycoside hydrolase, family 3, N-terminal domain"/>
    <property type="match status" value="1"/>
</dbReference>
<dbReference type="SMART" id="SM01217">
    <property type="entry name" value="Fn3_like"/>
    <property type="match status" value="1"/>
</dbReference>
<dbReference type="InterPro" id="IPR002772">
    <property type="entry name" value="Glyco_hydro_3_C"/>
</dbReference>
<dbReference type="InterPro" id="IPR036962">
    <property type="entry name" value="Glyco_hydro_3_N_sf"/>
</dbReference>
<dbReference type="PANTHER" id="PTHR42715:SF10">
    <property type="entry name" value="BETA-GLUCOSIDASE"/>
    <property type="match status" value="1"/>
</dbReference>
<dbReference type="Pfam" id="PF01915">
    <property type="entry name" value="Glyco_hydro_3_C"/>
    <property type="match status" value="1"/>
</dbReference>
<feature type="compositionally biased region" description="Basic and acidic residues" evidence="5">
    <location>
        <begin position="21"/>
        <end position="30"/>
    </location>
</feature>
<evidence type="ECO:0000256" key="1">
    <source>
        <dbReference type="ARBA" id="ARBA00005336"/>
    </source>
</evidence>
<evidence type="ECO:0000256" key="2">
    <source>
        <dbReference type="ARBA" id="ARBA00022801"/>
    </source>
</evidence>
<dbReference type="PANTHER" id="PTHR42715">
    <property type="entry name" value="BETA-GLUCOSIDASE"/>
    <property type="match status" value="1"/>
</dbReference>
<evidence type="ECO:0000313" key="7">
    <source>
        <dbReference type="EMBL" id="KAD3632909.1"/>
    </source>
</evidence>
<dbReference type="PRINTS" id="PR00133">
    <property type="entry name" value="GLHYDRLASE3"/>
</dbReference>
<dbReference type="InterPro" id="IPR036881">
    <property type="entry name" value="Glyco_hydro_3_C_sf"/>
</dbReference>
<evidence type="ECO:0000313" key="8">
    <source>
        <dbReference type="Proteomes" id="UP000326852"/>
    </source>
</evidence>
<dbReference type="GO" id="GO:0005975">
    <property type="term" value="P:carbohydrate metabolic process"/>
    <property type="evidence" value="ECO:0007669"/>
    <property type="project" value="InterPro"/>
</dbReference>
<evidence type="ECO:0000256" key="3">
    <source>
        <dbReference type="ARBA" id="ARBA00023277"/>
    </source>
</evidence>
<dbReference type="InterPro" id="IPR019800">
    <property type="entry name" value="Glyco_hydro_3_AS"/>
</dbReference>
<dbReference type="AlphaFoldDB" id="A0A5N6MGQ1"/>
<reference evidence="7 8" key="1">
    <citation type="submission" date="2019-08" db="EMBL/GenBank/DDBJ databases">
        <title>Arthrobacter sp. nov., isolated from plateau pika and Tibetan wild ass.</title>
        <authorList>
            <person name="Ge Y."/>
        </authorList>
    </citation>
    <scope>NUCLEOTIDE SEQUENCE [LARGE SCALE GENOMIC DNA]</scope>
    <source>
        <strain evidence="7 8">785</strain>
    </source>
</reference>
<dbReference type="InterPro" id="IPR017853">
    <property type="entry name" value="GH"/>
</dbReference>
<sequence length="784" mass="81787">MHPRLRHMPASTPDQPSVPTPEERVSALPPEERPVLLSGASFWTTEAAEAAGLRSLVLADGPHGIRRPRSDAEAGIGDALPATCFPAECLTACSWDPDLLARLGTATAREAAAAHVDVVLGPGLNIKRTPLCGRNFEYFSEDPLLAGTLGAAWIGALQAEGVAACPKHFAANNQETDRMRIDAVVDERTLREIYLRAFESVVRTARPWTLMAAYNKVNGIHAAENAWLLETVLRGEWGFDGLVVSDWGAVTDRAASLDAGLDLEMPASNGVGLDELRAGLDAGTVNREMVDASAARLLQLADRTASPTGGAVDPEEHHRLAREAAAASMVLLKNEGGVLPLAPSLRLAVVGELARTPRYQGAGSSQVTPTRVSVPLEVLAERTAAAVFAAGYRLDGIPDPELSAEAEVAAAAAEAVLFFLGLPENLESEGFDRPDLGLPENQLAALRAVTAANPRTVVVLYNGGAVDTGWAEQVPAVLEAWLPGQAGGEALADVLLGEVNPSGKLAETFPRRLEDTPAFGNYPGEAGTVRYGEGVLVGYRWYDARDIEPAFPFGHGLSYTSFEFSNLALGLTDPAGGGPALTVDATLTNTGTRAGAEVVQVYSGAPDDAGFPDGVPVRPPRELRAFRKVFLNPGASAPVAFTLPLPDLARFDPASDSWITDGCTYRIDVGSSSRDIRLSGTVDLPAPDRGGQAPLTLNSTISQWLAHPLGQQLLGGLAAGAGSGSGPAGSAGSAAGGGMADALAMMGSMPLRRLARFPGSPLTPEVLAALEQALRAAGPDSEQS</sequence>
<dbReference type="SUPFAM" id="SSF52279">
    <property type="entry name" value="Beta-D-glucan exohydrolase, C-terminal domain"/>
    <property type="match status" value="1"/>
</dbReference>
<feature type="domain" description="Fibronectin type III-like" evidence="6">
    <location>
        <begin position="597"/>
        <end position="673"/>
    </location>
</feature>
<comment type="similarity">
    <text evidence="1 4">Belongs to the glycosyl hydrolase 3 family.</text>
</comment>
<dbReference type="Gene3D" id="3.40.50.1700">
    <property type="entry name" value="Glycoside hydrolase family 3 C-terminal domain"/>
    <property type="match status" value="1"/>
</dbReference>
<protein>
    <submittedName>
        <fullName evidence="7">Beta-glucosidase</fullName>
    </submittedName>
</protein>
<dbReference type="Pfam" id="PF14310">
    <property type="entry name" value="Fn3-like"/>
    <property type="match status" value="1"/>
</dbReference>
<dbReference type="Gene3D" id="2.60.40.10">
    <property type="entry name" value="Immunoglobulins"/>
    <property type="match status" value="1"/>
</dbReference>
<dbReference type="InterPro" id="IPR001764">
    <property type="entry name" value="Glyco_hydro_3_N"/>
</dbReference>
<dbReference type="Proteomes" id="UP000326852">
    <property type="component" value="Unassembled WGS sequence"/>
</dbReference>
<evidence type="ECO:0000256" key="4">
    <source>
        <dbReference type="RuleBase" id="RU361161"/>
    </source>
</evidence>
<name>A0A5N6MGQ1_9MICC</name>
<dbReference type="InterPro" id="IPR050288">
    <property type="entry name" value="Cellulose_deg_GH3"/>
</dbReference>
<dbReference type="GO" id="GO:0004553">
    <property type="term" value="F:hydrolase activity, hydrolyzing O-glycosyl compounds"/>
    <property type="evidence" value="ECO:0007669"/>
    <property type="project" value="InterPro"/>
</dbReference>
<gene>
    <name evidence="7" type="ORF">GD627_08615</name>
</gene>
<dbReference type="SUPFAM" id="SSF51445">
    <property type="entry name" value="(Trans)glycosidases"/>
    <property type="match status" value="1"/>
</dbReference>
<evidence type="ECO:0000259" key="6">
    <source>
        <dbReference type="SMART" id="SM01217"/>
    </source>
</evidence>
<keyword evidence="2 4" id="KW-0378">Hydrolase</keyword>
<dbReference type="InterPro" id="IPR013783">
    <property type="entry name" value="Ig-like_fold"/>
</dbReference>
<keyword evidence="4" id="KW-0326">Glycosidase</keyword>
<proteinExistence type="inferred from homology"/>
<organism evidence="7 8">
    <name type="scientific">Arthrobacter yangruifuii</name>
    <dbReference type="NCBI Taxonomy" id="2606616"/>
    <lineage>
        <taxon>Bacteria</taxon>
        <taxon>Bacillati</taxon>
        <taxon>Actinomycetota</taxon>
        <taxon>Actinomycetes</taxon>
        <taxon>Micrococcales</taxon>
        <taxon>Micrococcaceae</taxon>
        <taxon>Arthrobacter</taxon>
    </lineage>
</organism>
<feature type="region of interest" description="Disordered" evidence="5">
    <location>
        <begin position="1"/>
        <end position="30"/>
    </location>
</feature>